<sequence>MLSRPLSLVSCISPLDSSPHQLSSSSLRRVPFSSHVMTMTTTISSSSSLSFTTPLPRPDYCQCSSPITAARQHQICSLTPFPLVPFRRSRPRIIFSLQSSTQIEIDLRGAADVVAPSPQLSPLPHLPATPCPSQRWKL</sequence>
<proteinExistence type="predicted"/>
<protein>
    <submittedName>
        <fullName evidence="1">Uncharacterized protein</fullName>
    </submittedName>
</protein>
<accession>A0A067T1M5</accession>
<name>A0A067T1M5_GALM3</name>
<evidence type="ECO:0000313" key="1">
    <source>
        <dbReference type="EMBL" id="KDR73844.1"/>
    </source>
</evidence>
<dbReference type="HOGENOM" id="CLU_1855401_0_0_1"/>
<reference evidence="2" key="1">
    <citation type="journal article" date="2014" name="Proc. Natl. Acad. Sci. U.S.A.">
        <title>Extensive sampling of basidiomycete genomes demonstrates inadequacy of the white-rot/brown-rot paradigm for wood decay fungi.</title>
        <authorList>
            <person name="Riley R."/>
            <person name="Salamov A.A."/>
            <person name="Brown D.W."/>
            <person name="Nagy L.G."/>
            <person name="Floudas D."/>
            <person name="Held B.W."/>
            <person name="Levasseur A."/>
            <person name="Lombard V."/>
            <person name="Morin E."/>
            <person name="Otillar R."/>
            <person name="Lindquist E.A."/>
            <person name="Sun H."/>
            <person name="LaButti K.M."/>
            <person name="Schmutz J."/>
            <person name="Jabbour D."/>
            <person name="Luo H."/>
            <person name="Baker S.E."/>
            <person name="Pisabarro A.G."/>
            <person name="Walton J.D."/>
            <person name="Blanchette R.A."/>
            <person name="Henrissat B."/>
            <person name="Martin F."/>
            <person name="Cullen D."/>
            <person name="Hibbett D.S."/>
            <person name="Grigoriev I.V."/>
        </authorList>
    </citation>
    <scope>NUCLEOTIDE SEQUENCE [LARGE SCALE GENOMIC DNA]</scope>
    <source>
        <strain evidence="2">CBS 339.88</strain>
    </source>
</reference>
<dbReference type="AlphaFoldDB" id="A0A067T1M5"/>
<organism evidence="1 2">
    <name type="scientific">Galerina marginata (strain CBS 339.88)</name>
    <dbReference type="NCBI Taxonomy" id="685588"/>
    <lineage>
        <taxon>Eukaryota</taxon>
        <taxon>Fungi</taxon>
        <taxon>Dikarya</taxon>
        <taxon>Basidiomycota</taxon>
        <taxon>Agaricomycotina</taxon>
        <taxon>Agaricomycetes</taxon>
        <taxon>Agaricomycetidae</taxon>
        <taxon>Agaricales</taxon>
        <taxon>Agaricineae</taxon>
        <taxon>Strophariaceae</taxon>
        <taxon>Galerina</taxon>
    </lineage>
</organism>
<keyword evidence="2" id="KW-1185">Reference proteome</keyword>
<dbReference type="Proteomes" id="UP000027222">
    <property type="component" value="Unassembled WGS sequence"/>
</dbReference>
<dbReference type="EMBL" id="KL142384">
    <property type="protein sequence ID" value="KDR73844.1"/>
    <property type="molecule type" value="Genomic_DNA"/>
</dbReference>
<gene>
    <name evidence="1" type="ORF">GALMADRAFT_592390</name>
</gene>
<evidence type="ECO:0000313" key="2">
    <source>
        <dbReference type="Proteomes" id="UP000027222"/>
    </source>
</evidence>